<dbReference type="STRING" id="1076935.U4LIP7"/>
<evidence type="ECO:0008006" key="4">
    <source>
        <dbReference type="Google" id="ProtNLM"/>
    </source>
</evidence>
<feature type="region of interest" description="Disordered" evidence="1">
    <location>
        <begin position="28"/>
        <end position="56"/>
    </location>
</feature>
<dbReference type="OrthoDB" id="6612291at2759"/>
<accession>U4LIP7</accession>
<proteinExistence type="predicted"/>
<feature type="compositionally biased region" description="Acidic residues" evidence="1">
    <location>
        <begin position="538"/>
        <end position="558"/>
    </location>
</feature>
<organism evidence="2 3">
    <name type="scientific">Pyronema omphalodes (strain CBS 100304)</name>
    <name type="common">Pyronema confluens</name>
    <dbReference type="NCBI Taxonomy" id="1076935"/>
    <lineage>
        <taxon>Eukaryota</taxon>
        <taxon>Fungi</taxon>
        <taxon>Dikarya</taxon>
        <taxon>Ascomycota</taxon>
        <taxon>Pezizomycotina</taxon>
        <taxon>Pezizomycetes</taxon>
        <taxon>Pezizales</taxon>
        <taxon>Pyronemataceae</taxon>
        <taxon>Pyronema</taxon>
    </lineage>
</organism>
<evidence type="ECO:0000313" key="2">
    <source>
        <dbReference type="EMBL" id="CCX16659.1"/>
    </source>
</evidence>
<evidence type="ECO:0000256" key="1">
    <source>
        <dbReference type="SAM" id="MobiDB-lite"/>
    </source>
</evidence>
<feature type="compositionally biased region" description="Low complexity" evidence="1">
    <location>
        <begin position="28"/>
        <end position="37"/>
    </location>
</feature>
<dbReference type="Proteomes" id="UP000018144">
    <property type="component" value="Unassembled WGS sequence"/>
</dbReference>
<evidence type="ECO:0000313" key="3">
    <source>
        <dbReference type="Proteomes" id="UP000018144"/>
    </source>
</evidence>
<reference evidence="2 3" key="1">
    <citation type="journal article" date="2013" name="PLoS Genet.">
        <title>The genome and development-dependent transcriptomes of Pyronema confluens: a window into fungal evolution.</title>
        <authorList>
            <person name="Traeger S."/>
            <person name="Altegoer F."/>
            <person name="Freitag M."/>
            <person name="Gabaldon T."/>
            <person name="Kempken F."/>
            <person name="Kumar A."/>
            <person name="Marcet-Houben M."/>
            <person name="Poggeler S."/>
            <person name="Stajich J.E."/>
            <person name="Nowrousian M."/>
        </authorList>
    </citation>
    <scope>NUCLEOTIDE SEQUENCE [LARGE SCALE GENOMIC DNA]</scope>
    <source>
        <strain evidence="3">CBS 100304</strain>
        <tissue evidence="2">Vegetative mycelium</tissue>
    </source>
</reference>
<dbReference type="OMA" id="IPFHDEC"/>
<feature type="region of interest" description="Disordered" evidence="1">
    <location>
        <begin position="514"/>
        <end position="558"/>
    </location>
</feature>
<dbReference type="EMBL" id="HF936492">
    <property type="protein sequence ID" value="CCX16659.1"/>
    <property type="molecule type" value="Genomic_DNA"/>
</dbReference>
<keyword evidence="3" id="KW-1185">Reference proteome</keyword>
<protein>
    <recommendedName>
        <fullName evidence="4">F-box domain-containing protein</fullName>
    </recommendedName>
</protein>
<sequence>MPFAQQPYDTHFYCALCGGPFAGVYRTSTRPASSRPRASSDDDEGIPQVDPLDLDTTDNFNIDPENNRLIPSEVVEADMSYAAQRSRRMRIRAEAAGQRRGCMSEPRISRQAYDGRRISTRQMKWTRNLRALIHHRAIHQPANWQRYFMGGEVYLTGRGLVRESENWADAFASVDEFEDNPSDEFPVFAESDKIRNTYGFHMYQELGGKHVKPWIGSIPFHDECWTLLDLAIEETGREMGLKGMNEKLDPDHMWGYLRSLITVSGMKKEAEQTRSVLHAQERKEIITRLGEVDYREAQAGGEGWHWKHEDGCHWLAADPSAISVRDDPLVFGSNAYHVPSTPRASTKDPFGKIPTETIIQIFSYMSSSDIFSLKIASPVVHVVGIPPSYYRRFLRDEFKYIPRLLPEVEKHEALGIASPVSWRLSFERLRRLIATPRISGNPEDEDYGNEWDDVDICLKNRARIWKIVKPIAETLVETSSTAVRKIHDAHSGSIGKTSVVRGYVGVRRSSEGKNRTVYVGSRRQPPAIQQSVKKAPVEDDDEDEEDEEEEDDDEEDDDTGQIAVKVVLIRLYSDNGIFCGVEITTAADDGRRTHVFGKKTVDPACTAYTEWREIAGFAFCFADGIVTGAQLFLRNLDDKRKTDFRERVGSWNGAMRKITIPPDWRKFVGLTGFVNSSGFIETIGILEENGNGTADMLGMVVPPSTVPLSHDESSLWRNGLPPTSVMLYEREGADVPDWRTSGSEWEIWQPGYYEDGVYDQERMPYTPKPAKGRLREIVGYYDEQFLRGLEFIYVNRDRSNRITSTMMGKKMDGARGIFVTEHGHVSVTLGPRYLGKHKVFAPRPDHRRTASGYREQIDGRIYGLHGLYDYEDNRFLQLGLILSPEEQFASTHLQPLPCAIPFDEQNEQLGVWDDGPPPDEYIIGENPRMVQIDCSNELAQEKKMNDYSGWVRLFKLRKITFYRNMRGIKFEFWDAEEKFFGNIYNEEGAYVQEIDVTGGERVFGVAVLEDIPDRDVQAMKTVEDSVIDNHSITSATSRSDERSTVMPQIRVITDRNYHLFPPSTHALQSEYLVGLKFDFKHDQILSWAPVFHTSGTLDNNNPISRDDLTRLVRFPWQILSTDISADREIPAASHVISTLFSDNFLGSVDGVKGYSTRKGRFCGLSIRRNGAWQKEPFGVRTDYETTFLLEPREKIDSIFVPQHRDGKVSSNALAVSTTLGRTSPWFGELKKHMSPHHIAPGPGQVAVGIFGAQLAAPKLYGGPEWDQIGLLSQSRPDSSAGSTLCQIRRRIPKLQG</sequence>
<name>U4LIP7_PYROM</name>
<gene>
    <name evidence="2" type="ORF">PCON_03358</name>
</gene>